<feature type="binding site" evidence="8">
    <location>
        <position position="175"/>
    </location>
    <ligand>
        <name>substrate</name>
    </ligand>
</feature>
<keyword evidence="4 8" id="KW-0028">Amino-acid biosynthesis</keyword>
<feature type="binding site" evidence="8">
    <location>
        <position position="13"/>
    </location>
    <ligand>
        <name>substrate</name>
    </ligand>
</feature>
<dbReference type="PANTHER" id="PTHR31689">
    <property type="entry name" value="DIAMINOPIMELATE EPIMERASE, CHLOROPLASTIC"/>
    <property type="match status" value="1"/>
</dbReference>
<comment type="caution">
    <text evidence="10">The sequence shown here is derived from an EMBL/GenBank/DDBJ whole genome shotgun (WGS) entry which is preliminary data.</text>
</comment>
<proteinExistence type="inferred from homology"/>
<feature type="active site" description="Proton donor" evidence="8">
    <location>
        <position position="75"/>
    </location>
</feature>
<comment type="caution">
    <text evidence="8">Lacks conserved residue(s) required for the propagation of feature annotation.</text>
</comment>
<dbReference type="InterPro" id="IPR018510">
    <property type="entry name" value="DAP_epimerase_AS"/>
</dbReference>
<dbReference type="EMBL" id="JBBNOP010000004">
    <property type="protein sequence ID" value="MEQ3362645.1"/>
    <property type="molecule type" value="Genomic_DNA"/>
</dbReference>
<sequence length="308" mass="33370">MDLDFIKLHGAGNDFVFIEDFSRDIELRSDQVAWLCDRHFGIGADGIILVRPPENPSCAAYMHYINSDGSLAEMCGNGVRCFAKFLVDRGYVSAESGQLVAETRAGERRISFETDDFGKLTQATVDMGIPEFSPSAIPILLEANAETESGASYVREASLESPWGWFSFTCVSMGNPHAVCFLDDMDGLPDELFSDSRDKSLETFDIERAGAFFEASPVFPERANIEFAVVGSHALTMRVFERGCGETLACGTGACATHVAAALTGRAGRSNELVLRGGTLSIEWRADGHVLMTGPARESFSGTIHLPA</sequence>
<comment type="subcellular location">
    <subcellularLocation>
        <location evidence="8">Cytoplasm</location>
    </subcellularLocation>
</comment>
<comment type="similarity">
    <text evidence="2 8">Belongs to the diaminopimelate epimerase family.</text>
</comment>
<evidence type="ECO:0000256" key="4">
    <source>
        <dbReference type="ARBA" id="ARBA00022605"/>
    </source>
</evidence>
<evidence type="ECO:0000256" key="7">
    <source>
        <dbReference type="ARBA" id="ARBA00051712"/>
    </source>
</evidence>
<dbReference type="Pfam" id="PF01678">
    <property type="entry name" value="DAP_epimerase"/>
    <property type="match status" value="2"/>
</dbReference>
<comment type="pathway">
    <text evidence="1 8">Amino-acid biosynthesis; L-lysine biosynthesis via DAP pathway; DL-2,6-diaminopimelate from LL-2,6-diaminopimelate: step 1/1.</text>
</comment>
<dbReference type="RefSeq" id="WP_349227333.1">
    <property type="nucleotide sequence ID" value="NZ_JBBNOP010000004.1"/>
</dbReference>
<feature type="binding site" evidence="8">
    <location>
        <begin position="241"/>
        <end position="242"/>
    </location>
    <ligand>
        <name>substrate</name>
    </ligand>
</feature>
<dbReference type="Proteomes" id="UP001487305">
    <property type="component" value="Unassembled WGS sequence"/>
</dbReference>
<dbReference type="SUPFAM" id="SSF54506">
    <property type="entry name" value="Diaminopimelate epimerase-like"/>
    <property type="match status" value="1"/>
</dbReference>
<evidence type="ECO:0000313" key="11">
    <source>
        <dbReference type="Proteomes" id="UP001487305"/>
    </source>
</evidence>
<evidence type="ECO:0000313" key="10">
    <source>
        <dbReference type="EMBL" id="MEQ3362645.1"/>
    </source>
</evidence>
<dbReference type="HAMAP" id="MF_00197">
    <property type="entry name" value="DAP_epimerase"/>
    <property type="match status" value="1"/>
</dbReference>
<feature type="site" description="Could be important to modulate the pK values of the two catalytic cysteine residues" evidence="8">
    <location>
        <position position="241"/>
    </location>
</feature>
<evidence type="ECO:0000256" key="1">
    <source>
        <dbReference type="ARBA" id="ARBA00005196"/>
    </source>
</evidence>
<accession>A0ABV1JCR2</accession>
<name>A0ABV1JCR2_9ACTN</name>
<comment type="catalytic activity">
    <reaction evidence="7 8">
        <text>(2S,6S)-2,6-diaminopimelate = meso-2,6-diaminopimelate</text>
        <dbReference type="Rhea" id="RHEA:15393"/>
        <dbReference type="ChEBI" id="CHEBI:57609"/>
        <dbReference type="ChEBI" id="CHEBI:57791"/>
        <dbReference type="EC" id="5.1.1.7"/>
    </reaction>
</comment>
<evidence type="ECO:0000256" key="8">
    <source>
        <dbReference type="HAMAP-Rule" id="MF_00197"/>
    </source>
</evidence>
<evidence type="ECO:0000256" key="3">
    <source>
        <dbReference type="ARBA" id="ARBA00013080"/>
    </source>
</evidence>
<keyword evidence="5 8" id="KW-0457">Lysine biosynthesis</keyword>
<evidence type="ECO:0000256" key="6">
    <source>
        <dbReference type="ARBA" id="ARBA00023235"/>
    </source>
</evidence>
<feature type="binding site" evidence="8">
    <location>
        <position position="66"/>
    </location>
    <ligand>
        <name>substrate</name>
    </ligand>
</feature>
<dbReference type="Gene3D" id="3.10.310.10">
    <property type="entry name" value="Diaminopimelate Epimerase, Chain A, domain 1"/>
    <property type="match status" value="2"/>
</dbReference>
<dbReference type="GO" id="GO:0008837">
    <property type="term" value="F:diaminopimelate epimerase activity"/>
    <property type="evidence" value="ECO:0007669"/>
    <property type="project" value="UniProtKB-EC"/>
</dbReference>
<feature type="binding site" evidence="8">
    <location>
        <begin position="76"/>
        <end position="77"/>
    </location>
    <ligand>
        <name>substrate</name>
    </ligand>
</feature>
<protein>
    <recommendedName>
        <fullName evidence="3 8">Diaminopimelate epimerase</fullName>
        <shortName evidence="8">DAP epimerase</shortName>
        <ecNumber evidence="3 8">5.1.1.7</ecNumber>
    </recommendedName>
    <alternativeName>
        <fullName evidence="8">PLP-independent amino acid racemase</fullName>
    </alternativeName>
</protein>
<dbReference type="NCBIfam" id="TIGR00652">
    <property type="entry name" value="DapF"/>
    <property type="match status" value="1"/>
</dbReference>
<keyword evidence="6 8" id="KW-0413">Isomerase</keyword>
<gene>
    <name evidence="8 10" type="primary">dapF</name>
    <name evidence="10" type="ORF">AAA083_06620</name>
</gene>
<reference evidence="10 11" key="1">
    <citation type="submission" date="2024-04" db="EMBL/GenBank/DDBJ databases">
        <title>Human intestinal bacterial collection.</title>
        <authorList>
            <person name="Pauvert C."/>
            <person name="Hitch T.C.A."/>
            <person name="Clavel T."/>
        </authorList>
    </citation>
    <scope>NUCLEOTIDE SEQUENCE [LARGE SCALE GENOMIC DNA]</scope>
    <source>
        <strain evidence="10 11">CLA-KB-H42</strain>
    </source>
</reference>
<dbReference type="PROSITE" id="PS01326">
    <property type="entry name" value="DAP_EPIMERASE"/>
    <property type="match status" value="1"/>
</dbReference>
<dbReference type="EC" id="5.1.1.7" evidence="3 8"/>
<keyword evidence="11" id="KW-1185">Reference proteome</keyword>
<feature type="binding site" evidence="8">
    <location>
        <position position="224"/>
    </location>
    <ligand>
        <name>substrate</name>
    </ligand>
</feature>
<comment type="function">
    <text evidence="8">Catalyzes the stereoinversion of LL-2,6-diaminopimelate (L,L-DAP) to meso-diaminopimelate (meso-DAP), a precursor of L-lysine and an essential component of the bacterial peptidoglycan.</text>
</comment>
<feature type="active site" evidence="9">
    <location>
        <position position="75"/>
    </location>
</feature>
<comment type="subunit">
    <text evidence="8">Homodimer.</text>
</comment>
<keyword evidence="8" id="KW-0963">Cytoplasm</keyword>
<evidence type="ECO:0000256" key="5">
    <source>
        <dbReference type="ARBA" id="ARBA00023154"/>
    </source>
</evidence>
<dbReference type="PANTHER" id="PTHR31689:SF0">
    <property type="entry name" value="DIAMINOPIMELATE EPIMERASE"/>
    <property type="match status" value="1"/>
</dbReference>
<feature type="site" description="Could be important to modulate the pK values of the two catalytic cysteine residues" evidence="8">
    <location>
        <position position="177"/>
    </location>
</feature>
<evidence type="ECO:0000256" key="9">
    <source>
        <dbReference type="PROSITE-ProRule" id="PRU10125"/>
    </source>
</evidence>
<feature type="binding site" evidence="8">
    <location>
        <begin position="251"/>
        <end position="252"/>
    </location>
    <ligand>
        <name>substrate</name>
    </ligand>
</feature>
<dbReference type="InterPro" id="IPR001653">
    <property type="entry name" value="DAP_epimerase_DapF"/>
</dbReference>
<feature type="active site" description="Proton acceptor" evidence="8">
    <location>
        <position position="250"/>
    </location>
</feature>
<organism evidence="10 11">
    <name type="scientific">Raoultibacter massiliensis</name>
    <dbReference type="NCBI Taxonomy" id="1852371"/>
    <lineage>
        <taxon>Bacteria</taxon>
        <taxon>Bacillati</taxon>
        <taxon>Actinomycetota</taxon>
        <taxon>Coriobacteriia</taxon>
        <taxon>Eggerthellales</taxon>
        <taxon>Eggerthellaceae</taxon>
        <taxon>Raoultibacter</taxon>
    </lineage>
</organism>
<evidence type="ECO:0000256" key="2">
    <source>
        <dbReference type="ARBA" id="ARBA00010219"/>
    </source>
</evidence>